<proteinExistence type="predicted"/>
<accession>A0A380GJE6</accession>
<dbReference type="Gene3D" id="3.60.15.10">
    <property type="entry name" value="Ribonuclease Z/Hydroxyacylglutathione hydrolase-like"/>
    <property type="match status" value="1"/>
</dbReference>
<gene>
    <name evidence="1" type="ORF">NCTC13834_00053</name>
</gene>
<evidence type="ECO:0000313" key="1">
    <source>
        <dbReference type="EMBL" id="SUM53770.1"/>
    </source>
</evidence>
<reference evidence="1 2" key="1">
    <citation type="submission" date="2018-06" db="EMBL/GenBank/DDBJ databases">
        <authorList>
            <consortium name="Pathogen Informatics"/>
            <person name="Doyle S."/>
        </authorList>
    </citation>
    <scope>NUCLEOTIDE SEQUENCE [LARGE SCALE GENOMIC DNA]</scope>
    <source>
        <strain evidence="1 2">NCTC13834</strain>
    </source>
</reference>
<dbReference type="InterPro" id="IPR036866">
    <property type="entry name" value="RibonucZ/Hydroxyglut_hydro"/>
</dbReference>
<dbReference type="AlphaFoldDB" id="A0A380GJE6"/>
<name>A0A380GJE6_9STAP</name>
<dbReference type="EMBL" id="UHDS01000001">
    <property type="protein sequence ID" value="SUM53770.1"/>
    <property type="molecule type" value="Genomic_DNA"/>
</dbReference>
<protein>
    <submittedName>
        <fullName evidence="1">Quorum-quenching N-acyl homoserine lactonase</fullName>
    </submittedName>
</protein>
<dbReference type="Proteomes" id="UP000254412">
    <property type="component" value="Unassembled WGS sequence"/>
</dbReference>
<organism evidence="1 2">
    <name type="scientific">Staphylococcus nepalensis</name>
    <dbReference type="NCBI Taxonomy" id="214473"/>
    <lineage>
        <taxon>Bacteria</taxon>
        <taxon>Bacillati</taxon>
        <taxon>Bacillota</taxon>
        <taxon>Bacilli</taxon>
        <taxon>Bacillales</taxon>
        <taxon>Staphylococcaceae</taxon>
        <taxon>Staphylococcus</taxon>
    </lineage>
</organism>
<sequence>MIILVNIKKDRMKIYVLDNGRMQMDKNLMIANSNQATLHNPNKENELHEIPIYTVFIDHLL</sequence>
<evidence type="ECO:0000313" key="2">
    <source>
        <dbReference type="Proteomes" id="UP000254412"/>
    </source>
</evidence>